<keyword evidence="3" id="KW-1185">Reference proteome</keyword>
<keyword evidence="1" id="KW-0175">Coiled coil</keyword>
<dbReference type="Proteomes" id="UP000784294">
    <property type="component" value="Unassembled WGS sequence"/>
</dbReference>
<gene>
    <name evidence="2" type="ORF">PXEA_LOCUS13001</name>
</gene>
<organism evidence="2 3">
    <name type="scientific">Protopolystoma xenopodis</name>
    <dbReference type="NCBI Taxonomy" id="117903"/>
    <lineage>
        <taxon>Eukaryota</taxon>
        <taxon>Metazoa</taxon>
        <taxon>Spiralia</taxon>
        <taxon>Lophotrochozoa</taxon>
        <taxon>Platyhelminthes</taxon>
        <taxon>Monogenea</taxon>
        <taxon>Polyopisthocotylea</taxon>
        <taxon>Polystomatidea</taxon>
        <taxon>Polystomatidae</taxon>
        <taxon>Protopolystoma</taxon>
    </lineage>
</organism>
<evidence type="ECO:0000313" key="2">
    <source>
        <dbReference type="EMBL" id="VEL19561.1"/>
    </source>
</evidence>
<evidence type="ECO:0000313" key="3">
    <source>
        <dbReference type="Proteomes" id="UP000784294"/>
    </source>
</evidence>
<sequence length="60" mass="7057">METMEHSMEAQLVSLESDNARLNKELEQREVFWEQREAELEGALALAENNQVRFEIVSNY</sequence>
<accession>A0A3S5A4E9</accession>
<name>A0A3S5A4E9_9PLAT</name>
<comment type="caution">
    <text evidence="2">The sequence shown here is derived from an EMBL/GenBank/DDBJ whole genome shotgun (WGS) entry which is preliminary data.</text>
</comment>
<proteinExistence type="predicted"/>
<reference evidence="2" key="1">
    <citation type="submission" date="2018-11" db="EMBL/GenBank/DDBJ databases">
        <authorList>
            <consortium name="Pathogen Informatics"/>
        </authorList>
    </citation>
    <scope>NUCLEOTIDE SEQUENCE</scope>
</reference>
<feature type="coiled-coil region" evidence="1">
    <location>
        <begin position="5"/>
        <end position="43"/>
    </location>
</feature>
<protein>
    <submittedName>
        <fullName evidence="2">Uncharacterized protein</fullName>
    </submittedName>
</protein>
<evidence type="ECO:0000256" key="1">
    <source>
        <dbReference type="SAM" id="Coils"/>
    </source>
</evidence>
<dbReference type="EMBL" id="CAAALY010042127">
    <property type="protein sequence ID" value="VEL19561.1"/>
    <property type="molecule type" value="Genomic_DNA"/>
</dbReference>
<dbReference type="AlphaFoldDB" id="A0A3S5A4E9"/>